<feature type="domain" description="Reverse transcriptase" evidence="1">
    <location>
        <begin position="138"/>
        <end position="406"/>
    </location>
</feature>
<proteinExistence type="predicted"/>
<keyword evidence="3" id="KW-1185">Reference proteome</keyword>
<dbReference type="InterPro" id="IPR000477">
    <property type="entry name" value="RT_dom"/>
</dbReference>
<dbReference type="PANTHER" id="PTHR47027">
    <property type="entry name" value="REVERSE TRANSCRIPTASE DOMAIN-CONTAINING PROTEIN"/>
    <property type="match status" value="1"/>
</dbReference>
<comment type="caution">
    <text evidence="2">The sequence shown here is derived from an EMBL/GenBank/DDBJ whole genome shotgun (WGS) entry which is preliminary data.</text>
</comment>
<keyword evidence="2" id="KW-0548">Nucleotidyltransferase</keyword>
<dbReference type="Pfam" id="PF00078">
    <property type="entry name" value="RVT_1"/>
    <property type="match status" value="1"/>
</dbReference>
<evidence type="ECO:0000313" key="3">
    <source>
        <dbReference type="Proteomes" id="UP000187429"/>
    </source>
</evidence>
<dbReference type="CDD" id="cd01650">
    <property type="entry name" value="RT_nLTR_like"/>
    <property type="match status" value="1"/>
</dbReference>
<dbReference type="GO" id="GO:0003964">
    <property type="term" value="F:RNA-directed DNA polymerase activity"/>
    <property type="evidence" value="ECO:0007669"/>
    <property type="project" value="UniProtKB-KW"/>
</dbReference>
<reference evidence="3" key="1">
    <citation type="submission" date="2017-01" db="EMBL/GenBank/DDBJ databases">
        <authorList>
            <person name="Wang Y."/>
            <person name="White M."/>
            <person name="Kvist S."/>
            <person name="Moncalvo J.-M."/>
        </authorList>
    </citation>
    <scope>NUCLEOTIDE SEQUENCE [LARGE SCALE GENOMIC DNA]</scope>
    <source>
        <strain evidence="3">ID-206-W2</strain>
    </source>
</reference>
<evidence type="ECO:0000313" key="2">
    <source>
        <dbReference type="EMBL" id="OMJ08715.1"/>
    </source>
</evidence>
<dbReference type="Gene3D" id="3.30.70.270">
    <property type="match status" value="1"/>
</dbReference>
<dbReference type="InterPro" id="IPR043502">
    <property type="entry name" value="DNA/RNA_pol_sf"/>
</dbReference>
<dbReference type="EMBL" id="LSSM01007306">
    <property type="protein sequence ID" value="OMJ08715.1"/>
    <property type="molecule type" value="Genomic_DNA"/>
</dbReference>
<dbReference type="OrthoDB" id="5534248at2759"/>
<evidence type="ECO:0000259" key="1">
    <source>
        <dbReference type="PROSITE" id="PS50878"/>
    </source>
</evidence>
<sequence length="759" mass="86571">MYLDNKPRHLWRWLKYKSNRFNSSIIDGPLFDNERQVINDKNEKANIWAKHFEELAKDFSGNSRKSTKWESMGVSQVMYFEECDNTITWKDITKALKSTPNNKAAGKDRIPSEFWKLVEEESFPTTNLAKLFYKLIKNIWDSAYVPEIFNTSIVIPIPKKGDRRDPNNYKGISLMPSIIKIVTKIASHRLAEMDLKHNLLIKEQAGFRTREECVSQATVLYEAVRRRKIKSLPTWIGFIDFAKAFDRVPHQALLYKLKKLNIGGHLHKVISALYKNPKIQIRFGNALSETVEYECGVRQGCPASPMLFDLFINDILEAIKGVYIPELEGNIRGLLFADDAVVLAESPAELQIAFEKISQWSKKWEMKVNASKCGAIGIGQSTNMIFTVQGGIVPQVEEYKYLGIMFNKRWNHVSAIKNNTDNARKALNGMYYFLARKKIPIALRTIIIRSVLLPIATYGGEIFGMSQARNNKIQSILDTATRLVLGAGKTAAITRIREELRITPVNTKTAISRERAYYKWHKSRTWISDLIEFPMKSKLATWVSGTQRWIKRFCSENSPGETLKALTLRTRKKDSTMISNWIESNNIGRVRNIIGLEMLFPEHSKGIMQIIKIRTGTYNFAYKLARSQVIGREYLMKCPFCNEIKPESVEHLIFECSKWTSERREYMGDFLPNKNNLLPGSTDTQLLGKLLGGELIYKTVDILKNVDYPAVKAVLATASFLSATLTTRTITLNELIGAPASWTQSRNGMETLVGRDGIG</sequence>
<dbReference type="SUPFAM" id="SSF56672">
    <property type="entry name" value="DNA/RNA polymerases"/>
    <property type="match status" value="1"/>
</dbReference>
<keyword evidence="2" id="KW-0695">RNA-directed DNA polymerase</keyword>
<dbReference type="InterPro" id="IPR043128">
    <property type="entry name" value="Rev_trsase/Diguanyl_cyclase"/>
</dbReference>
<dbReference type="Proteomes" id="UP000187429">
    <property type="component" value="Unassembled WGS sequence"/>
</dbReference>
<keyword evidence="2" id="KW-0808">Transferase</keyword>
<protein>
    <submittedName>
        <fullName evidence="2">RNA-directed DNA polymerase from mobile element jockey</fullName>
    </submittedName>
</protein>
<name>A0A1R1X253_9FUNG</name>
<organism evidence="2 3">
    <name type="scientific">Smittium culicis</name>
    <dbReference type="NCBI Taxonomy" id="133412"/>
    <lineage>
        <taxon>Eukaryota</taxon>
        <taxon>Fungi</taxon>
        <taxon>Fungi incertae sedis</taxon>
        <taxon>Zoopagomycota</taxon>
        <taxon>Kickxellomycotina</taxon>
        <taxon>Harpellomycetes</taxon>
        <taxon>Harpellales</taxon>
        <taxon>Legeriomycetaceae</taxon>
        <taxon>Smittium</taxon>
    </lineage>
</organism>
<dbReference type="AlphaFoldDB" id="A0A1R1X253"/>
<gene>
    <name evidence="2" type="ORF">AYI69_g10969</name>
</gene>
<accession>A0A1R1X253</accession>
<dbReference type="PANTHER" id="PTHR47027:SF20">
    <property type="entry name" value="REVERSE TRANSCRIPTASE-LIKE PROTEIN WITH RNA-DIRECTED DNA POLYMERASE DOMAIN"/>
    <property type="match status" value="1"/>
</dbReference>
<dbReference type="PROSITE" id="PS50878">
    <property type="entry name" value="RT_POL"/>
    <property type="match status" value="1"/>
</dbReference>